<sequence>MNKIEEHGYSSDDLIECVIFLLDWNDDQMRAIREIGNSESKKFWEALLPADFRITNEFVPFPSICMFLSAHQPDPFHIWPLFCARRNVEQFVHDKYVHKKFIQE</sequence>
<dbReference type="EMBL" id="LAVV01008561">
    <property type="protein sequence ID" value="KNZ52497.1"/>
    <property type="molecule type" value="Genomic_DNA"/>
</dbReference>
<evidence type="ECO:0000313" key="1">
    <source>
        <dbReference type="EMBL" id="KNZ52497.1"/>
    </source>
</evidence>
<organism evidence="1 2">
    <name type="scientific">Puccinia sorghi</name>
    <dbReference type="NCBI Taxonomy" id="27349"/>
    <lineage>
        <taxon>Eukaryota</taxon>
        <taxon>Fungi</taxon>
        <taxon>Dikarya</taxon>
        <taxon>Basidiomycota</taxon>
        <taxon>Pucciniomycotina</taxon>
        <taxon>Pucciniomycetes</taxon>
        <taxon>Pucciniales</taxon>
        <taxon>Pucciniaceae</taxon>
        <taxon>Puccinia</taxon>
    </lineage>
</organism>
<dbReference type="Proteomes" id="UP000037035">
    <property type="component" value="Unassembled WGS sequence"/>
</dbReference>
<accession>A0A0L6UW88</accession>
<protein>
    <submittedName>
        <fullName evidence="1">Uncharacterized protein</fullName>
    </submittedName>
</protein>
<name>A0A0L6UW88_9BASI</name>
<dbReference type="STRING" id="27349.A0A0L6UW88"/>
<proteinExistence type="predicted"/>
<comment type="caution">
    <text evidence="1">The sequence shown here is derived from an EMBL/GenBank/DDBJ whole genome shotgun (WGS) entry which is preliminary data.</text>
</comment>
<gene>
    <name evidence="1" type="ORF">VP01_3553g1</name>
</gene>
<dbReference type="InterPro" id="IPR038508">
    <property type="entry name" value="ArfGAP_dom_sf"/>
</dbReference>
<evidence type="ECO:0000313" key="2">
    <source>
        <dbReference type="Proteomes" id="UP000037035"/>
    </source>
</evidence>
<keyword evidence="2" id="KW-1185">Reference proteome</keyword>
<dbReference type="AlphaFoldDB" id="A0A0L6UW88"/>
<dbReference type="Gene3D" id="1.10.220.150">
    <property type="entry name" value="Arf GTPase activating protein"/>
    <property type="match status" value="1"/>
</dbReference>
<dbReference type="VEuPathDB" id="FungiDB:VP01_3553g1"/>
<reference evidence="1 2" key="1">
    <citation type="submission" date="2015-08" db="EMBL/GenBank/DDBJ databases">
        <title>Next Generation Sequencing and Analysis of the Genome of Puccinia sorghi L Schw, the Causal Agent of Maize Common Rust.</title>
        <authorList>
            <person name="Rochi L."/>
            <person name="Burguener G."/>
            <person name="Darino M."/>
            <person name="Turjanski A."/>
            <person name="Kreff E."/>
            <person name="Dieguez M.J."/>
            <person name="Sacco F."/>
        </authorList>
    </citation>
    <scope>NUCLEOTIDE SEQUENCE [LARGE SCALE GENOMIC DNA]</scope>
    <source>
        <strain evidence="1 2">RO10H11247</strain>
    </source>
</reference>